<keyword evidence="3" id="KW-0863">Zinc-finger</keyword>
<sequence>MDVNTFRQIKWGRNIQKLKAEELCRDARVNLLKGGGLTELKQFQAYLSEYKITVFRERRGRQALYEGPTPSEHSFKGHLDLYFHDDKQNHFDVITSLTAAFKCSYFCRECRVPFNTKNEHKCESACKKCYAKAVCSGGRSVVCKDCGRWFTNQTCFDNHKRPGFFSGHRSVCDVKKVCEAPSKPSLEKSNFMFVFYDFECRQETLLQGAAGTYLHEPNLCVVQTCSCKVLSIELESRLEETGKSRDVLELGYSFDDVKPKKKTKYKKSELRLVESLDGICERILEYNIHKERQDSTRFAKGMSQTFQTLHGLVDKGVKVELGIPYELWDKPSVEVTNLKTQCETLLEDYESDIEEWYFHHQGDITLKQYLCNDRALLGKDISCLTEVLRPKDEGSKNRKGETGEKAPEDIDNGRDEL</sequence>
<dbReference type="Pfam" id="PF11938">
    <property type="entry name" value="DUF3456"/>
    <property type="match status" value="1"/>
</dbReference>
<dbReference type="InterPro" id="IPR013087">
    <property type="entry name" value="Znf_C2H2_type"/>
</dbReference>
<feature type="region of interest" description="Disordered" evidence="4">
    <location>
        <begin position="392"/>
        <end position="417"/>
    </location>
</feature>
<evidence type="ECO:0000259" key="5">
    <source>
        <dbReference type="PROSITE" id="PS50157"/>
    </source>
</evidence>
<evidence type="ECO:0000313" key="6">
    <source>
        <dbReference type="EMBL" id="CAD7433406.1"/>
    </source>
</evidence>
<proteinExistence type="inferred from homology"/>
<comment type="similarity">
    <text evidence="1">Belongs to the canopy family.</text>
</comment>
<keyword evidence="2" id="KW-0732">Signal</keyword>
<evidence type="ECO:0000256" key="2">
    <source>
        <dbReference type="ARBA" id="ARBA00022729"/>
    </source>
</evidence>
<dbReference type="PROSITE" id="PS50157">
    <property type="entry name" value="ZINC_FINGER_C2H2_2"/>
    <property type="match status" value="1"/>
</dbReference>
<name>A0A7R9HUP2_9NEOP</name>
<keyword evidence="3" id="KW-0862">Zinc</keyword>
<organism evidence="6">
    <name type="scientific">Timema monikensis</name>
    <dbReference type="NCBI Taxonomy" id="170555"/>
    <lineage>
        <taxon>Eukaryota</taxon>
        <taxon>Metazoa</taxon>
        <taxon>Ecdysozoa</taxon>
        <taxon>Arthropoda</taxon>
        <taxon>Hexapoda</taxon>
        <taxon>Insecta</taxon>
        <taxon>Pterygota</taxon>
        <taxon>Neoptera</taxon>
        <taxon>Polyneoptera</taxon>
        <taxon>Phasmatodea</taxon>
        <taxon>Timematodea</taxon>
        <taxon>Timematoidea</taxon>
        <taxon>Timematidae</taxon>
        <taxon>Timema</taxon>
    </lineage>
</organism>
<accession>A0A7R9HUP2</accession>
<dbReference type="PANTHER" id="PTHR15382">
    <property type="entry name" value="CTG4A-RELATED"/>
    <property type="match status" value="1"/>
</dbReference>
<dbReference type="PANTHER" id="PTHR15382:SF8">
    <property type="entry name" value="CANOPY B"/>
    <property type="match status" value="1"/>
</dbReference>
<dbReference type="EMBL" id="OB796412">
    <property type="protein sequence ID" value="CAD7433406.1"/>
    <property type="molecule type" value="Genomic_DNA"/>
</dbReference>
<keyword evidence="3" id="KW-0479">Metal-binding</keyword>
<dbReference type="AlphaFoldDB" id="A0A7R9HUP2"/>
<evidence type="ECO:0000256" key="4">
    <source>
        <dbReference type="SAM" id="MobiDB-lite"/>
    </source>
</evidence>
<dbReference type="InterPro" id="IPR021852">
    <property type="entry name" value="DUF3456"/>
</dbReference>
<gene>
    <name evidence="6" type="ORF">TMSB3V08_LOCUS10082</name>
</gene>
<reference evidence="6" key="1">
    <citation type="submission" date="2020-11" db="EMBL/GenBank/DDBJ databases">
        <authorList>
            <person name="Tran Van P."/>
        </authorList>
    </citation>
    <scope>NUCLEOTIDE SEQUENCE</scope>
</reference>
<evidence type="ECO:0000256" key="1">
    <source>
        <dbReference type="ARBA" id="ARBA00007285"/>
    </source>
</evidence>
<dbReference type="GO" id="GO:0008270">
    <property type="term" value="F:zinc ion binding"/>
    <property type="evidence" value="ECO:0007669"/>
    <property type="project" value="UniProtKB-KW"/>
</dbReference>
<protein>
    <recommendedName>
        <fullName evidence="5">C2H2-type domain-containing protein</fullName>
    </recommendedName>
</protein>
<evidence type="ECO:0000256" key="3">
    <source>
        <dbReference type="PROSITE-ProRule" id="PRU00042"/>
    </source>
</evidence>
<feature type="domain" description="C2H2-type" evidence="5">
    <location>
        <begin position="141"/>
        <end position="170"/>
    </location>
</feature>